<evidence type="ECO:0000313" key="8">
    <source>
        <dbReference type="Proteomes" id="UP000244874"/>
    </source>
</evidence>
<evidence type="ECO:0000256" key="2">
    <source>
        <dbReference type="ARBA" id="ARBA00022475"/>
    </source>
</evidence>
<evidence type="ECO:0000313" key="7">
    <source>
        <dbReference type="EMBL" id="PTU52352.1"/>
    </source>
</evidence>
<feature type="transmembrane region" description="Helical" evidence="6">
    <location>
        <begin position="220"/>
        <end position="238"/>
    </location>
</feature>
<gene>
    <name evidence="7" type="ORF">DBB42_10245</name>
</gene>
<dbReference type="PANTHER" id="PTHR30250">
    <property type="entry name" value="PST FAMILY PREDICTED COLANIC ACID TRANSPORTER"/>
    <property type="match status" value="1"/>
</dbReference>
<evidence type="ECO:0000256" key="3">
    <source>
        <dbReference type="ARBA" id="ARBA00022692"/>
    </source>
</evidence>
<feature type="transmembrane region" description="Helical" evidence="6">
    <location>
        <begin position="148"/>
        <end position="170"/>
    </location>
</feature>
<protein>
    <submittedName>
        <fullName evidence="7">O-antigen translocase</fullName>
    </submittedName>
</protein>
<evidence type="ECO:0000256" key="5">
    <source>
        <dbReference type="ARBA" id="ARBA00023136"/>
    </source>
</evidence>
<accession>A0A2R7ULM8</accession>
<dbReference type="PANTHER" id="PTHR30250:SF30">
    <property type="entry name" value="LIPID III FLIPPASE"/>
    <property type="match status" value="1"/>
</dbReference>
<comment type="caution">
    <text evidence="7">The sequence shown here is derived from an EMBL/GenBank/DDBJ whole genome shotgun (WGS) entry which is preliminary data.</text>
</comment>
<dbReference type="AlphaFoldDB" id="A0A2R7ULM8"/>
<feature type="transmembrane region" description="Helical" evidence="6">
    <location>
        <begin position="334"/>
        <end position="355"/>
    </location>
</feature>
<feature type="transmembrane region" description="Helical" evidence="6">
    <location>
        <begin position="83"/>
        <end position="102"/>
    </location>
</feature>
<keyword evidence="3 6" id="KW-0812">Transmembrane</keyword>
<organism evidence="7 8">
    <name type="scientific">Pseudomonas plecoglossicida</name>
    <dbReference type="NCBI Taxonomy" id="70775"/>
    <lineage>
        <taxon>Bacteria</taxon>
        <taxon>Pseudomonadati</taxon>
        <taxon>Pseudomonadota</taxon>
        <taxon>Gammaproteobacteria</taxon>
        <taxon>Pseudomonadales</taxon>
        <taxon>Pseudomonadaceae</taxon>
        <taxon>Pseudomonas</taxon>
    </lineage>
</organism>
<name>A0A2R7ULM8_PSEDL</name>
<proteinExistence type="predicted"/>
<dbReference type="Proteomes" id="UP000244874">
    <property type="component" value="Unassembled WGS sequence"/>
</dbReference>
<evidence type="ECO:0000256" key="1">
    <source>
        <dbReference type="ARBA" id="ARBA00004651"/>
    </source>
</evidence>
<feature type="transmembrane region" description="Helical" evidence="6">
    <location>
        <begin position="362"/>
        <end position="385"/>
    </location>
</feature>
<sequence length="423" mass="46971">MTLIRTSLLNAIAVAVKMATLLGLNKVLALYVGPAGYAAIGQLQNAVTMFTTLASGAVSTGVTKYTAEFAEQPEEQRKVWKTAGTLSVLVSLLLAVLIIVLRKPLASWFFNDESLASVLLWFATTLVFFAFNSLLLGVLNGKKDVPRYVLANILGSLISLVVTCALTIQLGLYGALVALAVYQSLSFVATLLICMRTPWFHLADFFGGLDRQALGRLSKFALMAVVTACSLPVCHVFLRDYLGNTFGWEQAGYWEAMWRLSSAYLMLITTTLAVYYLPRLSELADAGELRREILQGYKLILPMTILAGLVIYLLRDFIIQVLFSESFLPMRELFAWQMVGDSLKIASWLMAYLMLGKALTRLYLVTEILATLSLYGLTVYLTQLWGYEKVTLAYAVNYLLYAIVMYFTVFRRLPSIVADSARS</sequence>
<dbReference type="GO" id="GO:0005886">
    <property type="term" value="C:plasma membrane"/>
    <property type="evidence" value="ECO:0007669"/>
    <property type="project" value="UniProtKB-SubCell"/>
</dbReference>
<keyword evidence="4 6" id="KW-1133">Transmembrane helix</keyword>
<feature type="transmembrane region" description="Helical" evidence="6">
    <location>
        <begin position="258"/>
        <end position="277"/>
    </location>
</feature>
<dbReference type="Pfam" id="PF13440">
    <property type="entry name" value="Polysacc_synt_3"/>
    <property type="match status" value="1"/>
</dbReference>
<evidence type="ECO:0000256" key="6">
    <source>
        <dbReference type="SAM" id="Phobius"/>
    </source>
</evidence>
<feature type="transmembrane region" description="Helical" evidence="6">
    <location>
        <begin position="114"/>
        <end position="136"/>
    </location>
</feature>
<feature type="transmembrane region" description="Helical" evidence="6">
    <location>
        <begin position="176"/>
        <end position="199"/>
    </location>
</feature>
<feature type="transmembrane region" description="Helical" evidence="6">
    <location>
        <begin position="297"/>
        <end position="314"/>
    </location>
</feature>
<dbReference type="RefSeq" id="WP_046615536.1">
    <property type="nucleotide sequence ID" value="NZ_QANO01000102.1"/>
</dbReference>
<dbReference type="GO" id="GO:0009246">
    <property type="term" value="P:enterobacterial common antigen biosynthetic process"/>
    <property type="evidence" value="ECO:0007669"/>
    <property type="project" value="InterPro"/>
</dbReference>
<dbReference type="EMBL" id="QANO01000102">
    <property type="protein sequence ID" value="PTU52352.1"/>
    <property type="molecule type" value="Genomic_DNA"/>
</dbReference>
<dbReference type="CDD" id="cd13125">
    <property type="entry name" value="MATE_like_10"/>
    <property type="match status" value="1"/>
</dbReference>
<feature type="transmembrane region" description="Helical" evidence="6">
    <location>
        <begin position="391"/>
        <end position="410"/>
    </location>
</feature>
<comment type="subcellular location">
    <subcellularLocation>
        <location evidence="1">Cell membrane</location>
        <topology evidence="1">Multi-pass membrane protein</topology>
    </subcellularLocation>
</comment>
<reference evidence="7 8" key="1">
    <citation type="submission" date="2018-04" db="EMBL/GenBank/DDBJ databases">
        <authorList>
            <person name="Go L.Y."/>
            <person name="Mitchell J.A."/>
        </authorList>
    </citation>
    <scope>NUCLEOTIDE SEQUENCE [LARGE SCALE GENOMIC DNA]</scope>
    <source>
        <strain evidence="7 8">KCJK7865</strain>
    </source>
</reference>
<keyword evidence="2" id="KW-1003">Cell membrane</keyword>
<keyword evidence="5 6" id="KW-0472">Membrane</keyword>
<dbReference type="InterPro" id="IPR050833">
    <property type="entry name" value="Poly_Biosynth_Transport"/>
</dbReference>
<dbReference type="InterPro" id="IPR044550">
    <property type="entry name" value="WzxE"/>
</dbReference>
<evidence type="ECO:0000256" key="4">
    <source>
        <dbReference type="ARBA" id="ARBA00022989"/>
    </source>
</evidence>